<protein>
    <submittedName>
        <fullName evidence="6">Gluconokinase</fullName>
        <ecNumber evidence="6">2.7.1.12</ecNumber>
    </submittedName>
</protein>
<dbReference type="CDD" id="cd07770">
    <property type="entry name" value="ASKHA_NBD_FGGY_GntK"/>
    <property type="match status" value="1"/>
</dbReference>
<keyword evidence="2 6" id="KW-0808">Transferase</keyword>
<comment type="similarity">
    <text evidence="1">Belongs to the FGGY kinase family.</text>
</comment>
<dbReference type="Proteomes" id="UP000585638">
    <property type="component" value="Unassembled WGS sequence"/>
</dbReference>
<dbReference type="Gene3D" id="3.30.420.40">
    <property type="match status" value="2"/>
</dbReference>
<accession>A0A7W9KIC9</accession>
<sequence length="483" mass="50488">MTEVVLGVDLGTTATKVVATRLDGRVVATAEQGYPLQTGEHGEAVQDPQSVLAAAAKALAECVERTEGGICALSFSSAMHTLLALDRDGEPLTLALSWADHRAADIAKRLRADEELALELHAATGAPVHPSFPLTKLAWFAEHEPELCERAVKWAGLKDYVLAKFTGRLVTEHSNASGTGMFDMHRLTWHEPALAIAGVHHDQLPLLVEPTKALALTGNIAGLPSGLPVIAGGGDGPLANLGVGAVRPGMAALSLGTSGALRVVRDRPGVDDRGRVFCYALADGLWVLGGSVSNGGVVAQWASEVFGVPVPELLAEAEAEPPGAAGLLALPYLLGERAPWWDPDPRAVLVGLRREHGRAVITRAMIEGVGQQLALVLDAVRDAGATVHEIRATGGAFRSPLWTSVIAAAFGQELSFVDGNEGSGVGAALLGWRALGELPSLDAAADLVAPVGAVAPDEIASRRMARNRPALERIYEALRELDS</sequence>
<dbReference type="PROSITE" id="PS00933">
    <property type="entry name" value="FGGY_KINASES_1"/>
    <property type="match status" value="1"/>
</dbReference>
<dbReference type="InterPro" id="IPR018484">
    <property type="entry name" value="FGGY_N"/>
</dbReference>
<dbReference type="GO" id="GO:0005975">
    <property type="term" value="P:carbohydrate metabolic process"/>
    <property type="evidence" value="ECO:0007669"/>
    <property type="project" value="InterPro"/>
</dbReference>
<dbReference type="InterPro" id="IPR050406">
    <property type="entry name" value="FGGY_Carb_Kinase"/>
</dbReference>
<gene>
    <name evidence="6" type="ORF">BJ998_003580</name>
</gene>
<dbReference type="EMBL" id="JACHIR010000001">
    <property type="protein sequence ID" value="MBB5892384.1"/>
    <property type="molecule type" value="Genomic_DNA"/>
</dbReference>
<evidence type="ECO:0000259" key="4">
    <source>
        <dbReference type="Pfam" id="PF00370"/>
    </source>
</evidence>
<feature type="domain" description="Carbohydrate kinase FGGY C-terminal" evidence="5">
    <location>
        <begin position="251"/>
        <end position="434"/>
    </location>
</feature>
<dbReference type="InterPro" id="IPR000577">
    <property type="entry name" value="Carb_kinase_FGGY"/>
</dbReference>
<feature type="domain" description="Carbohydrate kinase FGGY N-terminal" evidence="4">
    <location>
        <begin position="4"/>
        <end position="242"/>
    </location>
</feature>
<dbReference type="AlphaFoldDB" id="A0A7W9KIC9"/>
<evidence type="ECO:0000256" key="2">
    <source>
        <dbReference type="ARBA" id="ARBA00022679"/>
    </source>
</evidence>
<dbReference type="Pfam" id="PF00370">
    <property type="entry name" value="FGGY_N"/>
    <property type="match status" value="1"/>
</dbReference>
<dbReference type="GO" id="GO:0046316">
    <property type="term" value="F:gluconokinase activity"/>
    <property type="evidence" value="ECO:0007669"/>
    <property type="project" value="UniProtKB-EC"/>
</dbReference>
<dbReference type="EC" id="2.7.1.12" evidence="6"/>
<name>A0A7W9KIC9_9PSEU</name>
<proteinExistence type="inferred from homology"/>
<dbReference type="SUPFAM" id="SSF53067">
    <property type="entry name" value="Actin-like ATPase domain"/>
    <property type="match status" value="2"/>
</dbReference>
<evidence type="ECO:0000313" key="7">
    <source>
        <dbReference type="Proteomes" id="UP000585638"/>
    </source>
</evidence>
<comment type="caution">
    <text evidence="6">The sequence shown here is derived from an EMBL/GenBank/DDBJ whole genome shotgun (WGS) entry which is preliminary data.</text>
</comment>
<keyword evidence="3 6" id="KW-0418">Kinase</keyword>
<reference evidence="6 7" key="1">
    <citation type="submission" date="2020-08" db="EMBL/GenBank/DDBJ databases">
        <title>Sequencing the genomes of 1000 actinobacteria strains.</title>
        <authorList>
            <person name="Klenk H.-P."/>
        </authorList>
    </citation>
    <scope>NUCLEOTIDE SEQUENCE [LARGE SCALE GENOMIC DNA]</scope>
    <source>
        <strain evidence="6 7">DSM 43851</strain>
    </source>
</reference>
<keyword evidence="7" id="KW-1185">Reference proteome</keyword>
<dbReference type="PIRSF" id="PIRSF000538">
    <property type="entry name" value="GlpK"/>
    <property type="match status" value="1"/>
</dbReference>
<dbReference type="PANTHER" id="PTHR43095">
    <property type="entry name" value="SUGAR KINASE"/>
    <property type="match status" value="1"/>
</dbReference>
<evidence type="ECO:0000259" key="5">
    <source>
        <dbReference type="Pfam" id="PF02782"/>
    </source>
</evidence>
<evidence type="ECO:0000256" key="3">
    <source>
        <dbReference type="ARBA" id="ARBA00022777"/>
    </source>
</evidence>
<dbReference type="RefSeq" id="WP_184863089.1">
    <property type="nucleotide sequence ID" value="NZ_BAAAWY010000096.1"/>
</dbReference>
<dbReference type="Pfam" id="PF02782">
    <property type="entry name" value="FGGY_C"/>
    <property type="match status" value="1"/>
</dbReference>
<organism evidence="6 7">
    <name type="scientific">Kutzneria kofuensis</name>
    <dbReference type="NCBI Taxonomy" id="103725"/>
    <lineage>
        <taxon>Bacteria</taxon>
        <taxon>Bacillati</taxon>
        <taxon>Actinomycetota</taxon>
        <taxon>Actinomycetes</taxon>
        <taxon>Pseudonocardiales</taxon>
        <taxon>Pseudonocardiaceae</taxon>
        <taxon>Kutzneria</taxon>
    </lineage>
</organism>
<evidence type="ECO:0000313" key="6">
    <source>
        <dbReference type="EMBL" id="MBB5892384.1"/>
    </source>
</evidence>
<dbReference type="InterPro" id="IPR043129">
    <property type="entry name" value="ATPase_NBD"/>
</dbReference>
<dbReference type="InterPro" id="IPR018485">
    <property type="entry name" value="FGGY_C"/>
</dbReference>
<dbReference type="PANTHER" id="PTHR43095:SF2">
    <property type="entry name" value="GLUCONOKINASE"/>
    <property type="match status" value="1"/>
</dbReference>
<dbReference type="InterPro" id="IPR018483">
    <property type="entry name" value="Carb_kinase_FGGY_CS"/>
</dbReference>
<evidence type="ECO:0000256" key="1">
    <source>
        <dbReference type="ARBA" id="ARBA00009156"/>
    </source>
</evidence>